<reference evidence="2 3" key="1">
    <citation type="submission" date="2017-09" db="EMBL/GenBank/DDBJ databases">
        <title>Large-scale bioinformatics analysis of Bacillus genomes uncovers conserved roles of natural products in bacterial physiology.</title>
        <authorList>
            <consortium name="Agbiome Team Llc"/>
            <person name="Bleich R.M."/>
            <person name="Grubbs K.J."/>
            <person name="Santa Maria K.C."/>
            <person name="Allen S.E."/>
            <person name="Farag S."/>
            <person name="Shank E.A."/>
            <person name="Bowers A."/>
        </authorList>
    </citation>
    <scope>NUCLEOTIDE SEQUENCE [LARGE SCALE GENOMIC DNA]</scope>
    <source>
        <strain evidence="2 3">AFS029838</strain>
    </source>
</reference>
<name>A0A2C5NVE5_9BACI</name>
<dbReference type="AlphaFoldDB" id="A0A2C5NVE5"/>
<proteinExistence type="predicted"/>
<gene>
    <name evidence="2" type="ORF">COI65_08910</name>
</gene>
<dbReference type="Pfam" id="PF06527">
    <property type="entry name" value="TniQ"/>
    <property type="match status" value="1"/>
</dbReference>
<protein>
    <recommendedName>
        <fullName evidence="1">TniQ domain-containing protein</fullName>
    </recommendedName>
</protein>
<accession>A0A2C5NVE5</accession>
<sequence length="278" mass="32611">MHNVTPQCLIKDIISSQKIQDELIKRAFYYTKTINLNGLRPFVRGCIQGLEHKTGNRNLHLLTMLSWENILTSTGIFKGERAWCPECYNEMYDEFQEVYDPLIWFFEQVKMCPKHKKVLFTECPYRDCKGIQKVFNRYSNAYCDKCNRWLGKSNVTHKKDQLTQQEKERQDWIIKNIGGLLRVASDIEPPKTDRIFFIVNQIYEKLFQGDKDLFCKCMDLHSITLCTMKNKQTKVHLDSLLKLSYCTGVDLVDIVSTDTINWADKIVRVPSIHNTSSF</sequence>
<comment type="caution">
    <text evidence="2">The sequence shown here is derived from an EMBL/GenBank/DDBJ whole genome shotgun (WGS) entry which is preliminary data.</text>
</comment>
<evidence type="ECO:0000313" key="3">
    <source>
        <dbReference type="Proteomes" id="UP000222503"/>
    </source>
</evidence>
<evidence type="ECO:0000313" key="2">
    <source>
        <dbReference type="EMBL" id="PHG63528.1"/>
    </source>
</evidence>
<dbReference type="Proteomes" id="UP000222503">
    <property type="component" value="Unassembled WGS sequence"/>
</dbReference>
<dbReference type="InterPro" id="IPR009492">
    <property type="entry name" value="TniQ"/>
</dbReference>
<dbReference type="EMBL" id="NUUQ01000011">
    <property type="protein sequence ID" value="PHG63528.1"/>
    <property type="molecule type" value="Genomic_DNA"/>
</dbReference>
<organism evidence="2 3">
    <name type="scientific">Bacillus wiedmannii</name>
    <dbReference type="NCBI Taxonomy" id="1890302"/>
    <lineage>
        <taxon>Bacteria</taxon>
        <taxon>Bacillati</taxon>
        <taxon>Bacillota</taxon>
        <taxon>Bacilli</taxon>
        <taxon>Bacillales</taxon>
        <taxon>Bacillaceae</taxon>
        <taxon>Bacillus</taxon>
        <taxon>Bacillus cereus group</taxon>
    </lineage>
</organism>
<evidence type="ECO:0000259" key="1">
    <source>
        <dbReference type="Pfam" id="PF06527"/>
    </source>
</evidence>
<feature type="domain" description="TniQ" evidence="1">
    <location>
        <begin position="57"/>
        <end position="117"/>
    </location>
</feature>